<name>A0A4Y1WYQ6_9BACT</name>
<organism evidence="1 2">
    <name type="scientific">Alistipes dispar</name>
    <dbReference type="NCBI Taxonomy" id="2585119"/>
    <lineage>
        <taxon>Bacteria</taxon>
        <taxon>Pseudomonadati</taxon>
        <taxon>Bacteroidota</taxon>
        <taxon>Bacteroidia</taxon>
        <taxon>Bacteroidales</taxon>
        <taxon>Rikenellaceae</taxon>
        <taxon>Alistipes</taxon>
    </lineage>
</organism>
<dbReference type="Proteomes" id="UP000319374">
    <property type="component" value="Chromosome"/>
</dbReference>
<sequence length="241" mass="27714">MSVSWNPWHGCRKISEGCRHCYVYRQDALHERDSREVVRTAAFGLPVRRSRAGRFRIPPGERVYTCFTSDFLVEEADGWRAEAWEMMRLRRDLEFFFITKRIGRLREQLPPDWGDGYENVTVGCTVENQTAADLRLPLFLETPLRHRVIVCAPLLERIDLTPWLGPAVGEVSAGGESGNDARPCDFAWVLALRGQCAAAGVPFTFHQTGARFVKEGRLYRIRREHQHAQARKAGIDYRPER</sequence>
<keyword evidence="2" id="KW-1185">Reference proteome</keyword>
<dbReference type="GeneID" id="98672741"/>
<dbReference type="RefSeq" id="WP_141427974.1">
    <property type="nucleotide sequence ID" value="NZ_AP019736.1"/>
</dbReference>
<accession>A0A4Y1WYQ6</accession>
<dbReference type="Pfam" id="PF07505">
    <property type="entry name" value="DUF5131"/>
    <property type="match status" value="1"/>
</dbReference>
<evidence type="ECO:0000313" key="1">
    <source>
        <dbReference type="EMBL" id="BBL06131.1"/>
    </source>
</evidence>
<gene>
    <name evidence="1" type="ORF">A5CPEGH6_07690</name>
</gene>
<protein>
    <recommendedName>
        <fullName evidence="3">Bacteriophage protein gp37</fullName>
    </recommendedName>
</protein>
<dbReference type="AlphaFoldDB" id="A0A4Y1WYQ6"/>
<reference evidence="2" key="1">
    <citation type="submission" date="2019-06" db="EMBL/GenBank/DDBJ databases">
        <title>Alistipes onderdonkii subsp. vulgaris subsp. nov., Alistipes dispar sp. nov. and Alistipes communis sp. nov., isolated from human faeces, and creation of Alistipes onderdonkii subsp. onderdonkii subsp. nov.</title>
        <authorList>
            <person name="Sakamoto M."/>
            <person name="Ikeyama N."/>
            <person name="Ogata Y."/>
            <person name="Suda W."/>
            <person name="Iino T."/>
            <person name="Hattori M."/>
            <person name="Ohkuma M."/>
        </authorList>
    </citation>
    <scope>NUCLEOTIDE SEQUENCE [LARGE SCALE GENOMIC DNA]</scope>
    <source>
        <strain evidence="2">5CPEGH6</strain>
    </source>
</reference>
<proteinExistence type="predicted"/>
<dbReference type="OrthoDB" id="9787478at2"/>
<evidence type="ECO:0000313" key="2">
    <source>
        <dbReference type="Proteomes" id="UP000319374"/>
    </source>
</evidence>
<dbReference type="InterPro" id="IPR011101">
    <property type="entry name" value="DUF5131"/>
</dbReference>
<evidence type="ECO:0008006" key="3">
    <source>
        <dbReference type="Google" id="ProtNLM"/>
    </source>
</evidence>
<dbReference type="EMBL" id="AP019736">
    <property type="protein sequence ID" value="BBL06131.1"/>
    <property type="molecule type" value="Genomic_DNA"/>
</dbReference>
<dbReference type="KEGG" id="ada:A5CPEGH6_07690"/>